<feature type="transmembrane region" description="Helical" evidence="1">
    <location>
        <begin position="198"/>
        <end position="217"/>
    </location>
</feature>
<keyword evidence="1" id="KW-1133">Transmembrane helix</keyword>
<protein>
    <submittedName>
        <fullName evidence="3">Acyltransferase</fullName>
    </submittedName>
</protein>
<organism evidence="3 4">
    <name type="scientific">Hoeflea algicola</name>
    <dbReference type="NCBI Taxonomy" id="2983763"/>
    <lineage>
        <taxon>Bacteria</taxon>
        <taxon>Pseudomonadati</taxon>
        <taxon>Pseudomonadota</taxon>
        <taxon>Alphaproteobacteria</taxon>
        <taxon>Hyphomicrobiales</taxon>
        <taxon>Rhizobiaceae</taxon>
        <taxon>Hoeflea</taxon>
    </lineage>
</organism>
<evidence type="ECO:0000313" key="4">
    <source>
        <dbReference type="Proteomes" id="UP001073227"/>
    </source>
</evidence>
<dbReference type="PANTHER" id="PTHR23028:SF131">
    <property type="entry name" value="BLR2367 PROTEIN"/>
    <property type="match status" value="1"/>
</dbReference>
<dbReference type="GO" id="GO:0016746">
    <property type="term" value="F:acyltransferase activity"/>
    <property type="evidence" value="ECO:0007669"/>
    <property type="project" value="UniProtKB-KW"/>
</dbReference>
<feature type="transmembrane region" description="Helical" evidence="1">
    <location>
        <begin position="223"/>
        <end position="243"/>
    </location>
</feature>
<reference evidence="3" key="1">
    <citation type="submission" date="2022-10" db="EMBL/GenBank/DDBJ databases">
        <title>Hoeflea sp. G2-23, isolated from marine algae.</title>
        <authorList>
            <person name="Kristyanto S."/>
            <person name="Kim J.M."/>
            <person name="Jeon C.O."/>
        </authorList>
    </citation>
    <scope>NUCLEOTIDE SEQUENCE</scope>
    <source>
        <strain evidence="3">G2-23</strain>
    </source>
</reference>
<dbReference type="PANTHER" id="PTHR23028">
    <property type="entry name" value="ACETYLTRANSFERASE"/>
    <property type="match status" value="1"/>
</dbReference>
<dbReference type="RefSeq" id="WP_267653892.1">
    <property type="nucleotide sequence ID" value="NZ_JAOVZR010000001.1"/>
</dbReference>
<accession>A0ABT3Z9F9</accession>
<name>A0ABT3Z9F9_9HYPH</name>
<keyword evidence="3" id="KW-0012">Acyltransferase</keyword>
<feature type="transmembrane region" description="Helical" evidence="1">
    <location>
        <begin position="255"/>
        <end position="271"/>
    </location>
</feature>
<feature type="transmembrane region" description="Helical" evidence="1">
    <location>
        <begin position="141"/>
        <end position="159"/>
    </location>
</feature>
<comment type="caution">
    <text evidence="3">The sequence shown here is derived from an EMBL/GenBank/DDBJ whole genome shotgun (WGS) entry which is preliminary data.</text>
</comment>
<feature type="transmembrane region" description="Helical" evidence="1">
    <location>
        <begin position="112"/>
        <end position="134"/>
    </location>
</feature>
<feature type="transmembrane region" description="Helical" evidence="1">
    <location>
        <begin position="165"/>
        <end position="186"/>
    </location>
</feature>
<evidence type="ECO:0000313" key="3">
    <source>
        <dbReference type="EMBL" id="MCY0148321.1"/>
    </source>
</evidence>
<keyword evidence="4" id="KW-1185">Reference proteome</keyword>
<dbReference type="InterPro" id="IPR002656">
    <property type="entry name" value="Acyl_transf_3_dom"/>
</dbReference>
<dbReference type="EMBL" id="JAOVZR010000001">
    <property type="protein sequence ID" value="MCY0148321.1"/>
    <property type="molecule type" value="Genomic_DNA"/>
</dbReference>
<gene>
    <name evidence="3" type="ORF">OEG84_11515</name>
</gene>
<keyword evidence="1" id="KW-0812">Transmembrane</keyword>
<feature type="transmembrane region" description="Helical" evidence="1">
    <location>
        <begin position="12"/>
        <end position="31"/>
    </location>
</feature>
<evidence type="ECO:0000256" key="1">
    <source>
        <dbReference type="SAM" id="Phobius"/>
    </source>
</evidence>
<dbReference type="Pfam" id="PF01757">
    <property type="entry name" value="Acyl_transf_3"/>
    <property type="match status" value="1"/>
</dbReference>
<feature type="domain" description="Acyltransferase 3" evidence="2">
    <location>
        <begin position="9"/>
        <end position="301"/>
    </location>
</feature>
<sequence length="327" mass="35405">MNRIEPLHSLRGAAAIGVVFAHAYGATDLPFEFPRHAPQIGVDIFFAISGFVMMFAHREQFGSKANAASFLRKRAIRIVPLYWLLTLLAVALGIFAPFLFRNTAAFTPEWVIGSLLFIPVSSPDGFTVPVLGVGWTLNYEAIFYVIFAAGMLAPIRYGLPFVVAALIVIVPSYPMSVEFLFGMAVAWTVQSRPEMLRAYRPALMLLVLCAIPATLFVPPEDGFVRAIAWGIPAAALVALIVTAKRAFGGSVLGDASYAIYLVQVFTLPAAFKLFRGLGLDNPFAAIAFAVALTIAAGIVLWYAFEKPALHLLRSATGSRLSPAQTHL</sequence>
<feature type="transmembrane region" description="Helical" evidence="1">
    <location>
        <begin position="283"/>
        <end position="304"/>
    </location>
</feature>
<feature type="transmembrane region" description="Helical" evidence="1">
    <location>
        <begin position="37"/>
        <end position="57"/>
    </location>
</feature>
<keyword evidence="3" id="KW-0808">Transferase</keyword>
<proteinExistence type="predicted"/>
<dbReference type="InterPro" id="IPR050879">
    <property type="entry name" value="Acyltransferase_3"/>
</dbReference>
<keyword evidence="1" id="KW-0472">Membrane</keyword>
<evidence type="ECO:0000259" key="2">
    <source>
        <dbReference type="Pfam" id="PF01757"/>
    </source>
</evidence>
<dbReference type="Proteomes" id="UP001073227">
    <property type="component" value="Unassembled WGS sequence"/>
</dbReference>
<feature type="transmembrane region" description="Helical" evidence="1">
    <location>
        <begin position="78"/>
        <end position="100"/>
    </location>
</feature>